<dbReference type="AlphaFoldDB" id="A0A2K8SJZ3"/>
<dbReference type="KEGG" id="nfl:COO91_01560"/>
<name>A0A2K8SJZ3_9NOSO</name>
<accession>A0A2K8SJZ3</accession>
<evidence type="ECO:0000313" key="2">
    <source>
        <dbReference type="EMBL" id="AUB35670.1"/>
    </source>
</evidence>
<organism evidence="2 3">
    <name type="scientific">Nostoc flagelliforme CCNUN1</name>
    <dbReference type="NCBI Taxonomy" id="2038116"/>
    <lineage>
        <taxon>Bacteria</taxon>
        <taxon>Bacillati</taxon>
        <taxon>Cyanobacteriota</taxon>
        <taxon>Cyanophyceae</taxon>
        <taxon>Nostocales</taxon>
        <taxon>Nostocaceae</taxon>
        <taxon>Nostoc</taxon>
    </lineage>
</organism>
<gene>
    <name evidence="2" type="ORF">COO91_01560</name>
</gene>
<feature type="compositionally biased region" description="Polar residues" evidence="1">
    <location>
        <begin position="32"/>
        <end position="41"/>
    </location>
</feature>
<evidence type="ECO:0000256" key="1">
    <source>
        <dbReference type="SAM" id="MobiDB-lite"/>
    </source>
</evidence>
<reference evidence="2 3" key="1">
    <citation type="submission" date="2017-11" db="EMBL/GenBank/DDBJ databases">
        <title>Complete genome of a free-living desiccation-tolerant cyanobacterium and its photosynthetic adaptation to extreme terrestrial habitat.</title>
        <authorList>
            <person name="Shang J."/>
        </authorList>
    </citation>
    <scope>NUCLEOTIDE SEQUENCE [LARGE SCALE GENOMIC DNA]</scope>
    <source>
        <strain evidence="2 3">CCNUN1</strain>
    </source>
</reference>
<proteinExistence type="predicted"/>
<sequence length="47" mass="5157">MCDRTSSGILDPPLCLDLRSGAIQDRYEPSPKTLSTGNLTFFGTRPK</sequence>
<dbReference type="Proteomes" id="UP000232003">
    <property type="component" value="Chromosome"/>
</dbReference>
<feature type="region of interest" description="Disordered" evidence="1">
    <location>
        <begin position="26"/>
        <end position="47"/>
    </location>
</feature>
<keyword evidence="3" id="KW-1185">Reference proteome</keyword>
<protein>
    <submittedName>
        <fullName evidence="2">Uncharacterized protein</fullName>
    </submittedName>
</protein>
<evidence type="ECO:0000313" key="3">
    <source>
        <dbReference type="Proteomes" id="UP000232003"/>
    </source>
</evidence>
<dbReference type="EMBL" id="CP024785">
    <property type="protein sequence ID" value="AUB35670.1"/>
    <property type="molecule type" value="Genomic_DNA"/>
</dbReference>